<organism evidence="1 2">
    <name type="scientific">Acidaminococcus fermentans</name>
    <dbReference type="NCBI Taxonomy" id="905"/>
    <lineage>
        <taxon>Bacteria</taxon>
        <taxon>Bacillati</taxon>
        <taxon>Bacillota</taxon>
        <taxon>Negativicutes</taxon>
        <taxon>Acidaminococcales</taxon>
        <taxon>Acidaminococcaceae</taxon>
        <taxon>Acidaminococcus</taxon>
    </lineage>
</organism>
<dbReference type="RefSeq" id="WP_154488232.1">
    <property type="nucleotide sequence ID" value="NZ_VULN01000009.1"/>
</dbReference>
<sequence length="171" mass="18838">MIPEKLINYRVYQNGKDLIGTADCDLPKLQPMTDTVKGAGIAGEIDSPVLGHYKSMDASIKFRDLSPESAALASQAGKQLEFRGASQIYDAEQMKYVVRPIRVVMRGVPKNYDLGKADPGKPTDTTVHLEVTYIKIVIDGKEEVEIDKYNYIAKVGGVDYLSEVRDALGLN</sequence>
<dbReference type="Pfam" id="PF04985">
    <property type="entry name" value="Phage_tube"/>
    <property type="match status" value="1"/>
</dbReference>
<name>A0A6N7VZ75_ACIFE</name>
<gene>
    <name evidence="1" type="ORF">FX155_07135</name>
</gene>
<reference evidence="1 2" key="1">
    <citation type="submission" date="2019-08" db="EMBL/GenBank/DDBJ databases">
        <title>In-depth cultivation of the pig gut microbiome towards novel bacterial diversity and tailored functional studies.</title>
        <authorList>
            <person name="Wylensek D."/>
            <person name="Hitch T.C.A."/>
            <person name="Clavel T."/>
        </authorList>
    </citation>
    <scope>NUCLEOTIDE SEQUENCE [LARGE SCALE GENOMIC DNA]</scope>
    <source>
        <strain evidence="1 2">WCA-389-WT-5B</strain>
    </source>
</reference>
<dbReference type="OrthoDB" id="9814992at2"/>
<comment type="caution">
    <text evidence="1">The sequence shown here is derived from an EMBL/GenBank/DDBJ whole genome shotgun (WGS) entry which is preliminary data.</text>
</comment>
<evidence type="ECO:0000313" key="2">
    <source>
        <dbReference type="Proteomes" id="UP000441455"/>
    </source>
</evidence>
<evidence type="ECO:0000313" key="1">
    <source>
        <dbReference type="EMBL" id="MSS82365.1"/>
    </source>
</evidence>
<dbReference type="AlphaFoldDB" id="A0A6N7VZ75"/>
<protein>
    <submittedName>
        <fullName evidence="1">Phage tail protein</fullName>
    </submittedName>
</protein>
<proteinExistence type="predicted"/>
<accession>A0A6N7VZ75</accession>
<dbReference type="Proteomes" id="UP000441455">
    <property type="component" value="Unassembled WGS sequence"/>
</dbReference>
<dbReference type="InterPro" id="IPR006498">
    <property type="entry name" value="Tail_tube"/>
</dbReference>
<dbReference type="EMBL" id="VULN01000009">
    <property type="protein sequence ID" value="MSS82365.1"/>
    <property type="molecule type" value="Genomic_DNA"/>
</dbReference>